<proteinExistence type="predicted"/>
<comment type="caution">
    <text evidence="1">The sequence shown here is derived from an EMBL/GenBank/DDBJ whole genome shotgun (WGS) entry which is preliminary data.</text>
</comment>
<evidence type="ECO:0000313" key="1">
    <source>
        <dbReference type="EMBL" id="MCM5682584.1"/>
    </source>
</evidence>
<evidence type="ECO:0000313" key="2">
    <source>
        <dbReference type="Proteomes" id="UP001165541"/>
    </source>
</evidence>
<dbReference type="EMBL" id="JAMKFE010000020">
    <property type="protein sequence ID" value="MCM5682584.1"/>
    <property type="molecule type" value="Genomic_DNA"/>
</dbReference>
<gene>
    <name evidence="1" type="ORF">M8A51_23890</name>
</gene>
<dbReference type="Proteomes" id="UP001165541">
    <property type="component" value="Unassembled WGS sequence"/>
</dbReference>
<protein>
    <submittedName>
        <fullName evidence="1">Uncharacterized protein</fullName>
    </submittedName>
</protein>
<organism evidence="1 2">
    <name type="scientific">Caldimonas mangrovi</name>
    <dbReference type="NCBI Taxonomy" id="2944811"/>
    <lineage>
        <taxon>Bacteria</taxon>
        <taxon>Pseudomonadati</taxon>
        <taxon>Pseudomonadota</taxon>
        <taxon>Betaproteobacteria</taxon>
        <taxon>Burkholderiales</taxon>
        <taxon>Sphaerotilaceae</taxon>
        <taxon>Caldimonas</taxon>
    </lineage>
</organism>
<accession>A0ABT0YV02</accession>
<name>A0ABT0YV02_9BURK</name>
<reference evidence="1" key="1">
    <citation type="submission" date="2022-05" db="EMBL/GenBank/DDBJ databases">
        <title>Schlegelella sp. nov., isolated from mangrove soil.</title>
        <authorList>
            <person name="Liu Y."/>
            <person name="Ge X."/>
            <person name="Liu W."/>
        </authorList>
    </citation>
    <scope>NUCLEOTIDE SEQUENCE</scope>
    <source>
        <strain evidence="1">S2-27</strain>
    </source>
</reference>
<keyword evidence="2" id="KW-1185">Reference proteome</keyword>
<dbReference type="RefSeq" id="WP_251781103.1">
    <property type="nucleotide sequence ID" value="NZ_JAMKFE010000020.1"/>
</dbReference>
<sequence>MAQLTGTDERLLSVAARDAAVLYSPLGGSFPEGETVRMTSSMPSPFGGGSIQSTMSISTRATEPAGAAMELQVDEEIDRAALAEVTGELLQPMIQAAGRPEAAEEMRKALASMTLRRATTYRVQLSSSWAQHVHWQQTTEVTGRQRVDSLEFKRTR</sequence>